<gene>
    <name evidence="3" type="ORF">FSB_LOCUS4243</name>
</gene>
<evidence type="ECO:0000256" key="2">
    <source>
        <dbReference type="SAM" id="Phobius"/>
    </source>
</evidence>
<feature type="transmembrane region" description="Helical" evidence="2">
    <location>
        <begin position="20"/>
        <end position="38"/>
    </location>
</feature>
<reference evidence="3" key="1">
    <citation type="submission" date="2018-02" db="EMBL/GenBank/DDBJ databases">
        <authorList>
            <person name="Cohen D.B."/>
            <person name="Kent A.D."/>
        </authorList>
    </citation>
    <scope>NUCLEOTIDE SEQUENCE</scope>
</reference>
<keyword evidence="2" id="KW-1133">Transmembrane helix</keyword>
<feature type="compositionally biased region" description="Gly residues" evidence="1">
    <location>
        <begin position="174"/>
        <end position="186"/>
    </location>
</feature>
<name>A0A2N9ENV0_FAGSY</name>
<dbReference type="EMBL" id="OIVN01000214">
    <property type="protein sequence ID" value="SPC76361.1"/>
    <property type="molecule type" value="Genomic_DNA"/>
</dbReference>
<evidence type="ECO:0000313" key="3">
    <source>
        <dbReference type="EMBL" id="SPC76361.1"/>
    </source>
</evidence>
<keyword evidence="2" id="KW-0472">Membrane</keyword>
<sequence length="229" mass="24280">MLSLLLVPVSSMWSNVRVMVLEWAINAGLLGVVFGDMFEGLGFLMESLWDYGLNGGTTLDCAVVGGYAASTQVSKLLPDASDDVNSLDPNGKRLGDLIAPISNSAFNSWKKLEVIPELYIPFRSGRNGRKISYRYFLEKNNNNNKEFISGRGGYPVGRGWGEESPPETGWGGYGGWGRDNGAGAGDGIPAPLPSLSSPASLSALSLLPPHSSKAADCSRPPISPTSPTS</sequence>
<dbReference type="AlphaFoldDB" id="A0A2N9ENV0"/>
<organism evidence="3">
    <name type="scientific">Fagus sylvatica</name>
    <name type="common">Beechnut</name>
    <dbReference type="NCBI Taxonomy" id="28930"/>
    <lineage>
        <taxon>Eukaryota</taxon>
        <taxon>Viridiplantae</taxon>
        <taxon>Streptophyta</taxon>
        <taxon>Embryophyta</taxon>
        <taxon>Tracheophyta</taxon>
        <taxon>Spermatophyta</taxon>
        <taxon>Magnoliopsida</taxon>
        <taxon>eudicotyledons</taxon>
        <taxon>Gunneridae</taxon>
        <taxon>Pentapetalae</taxon>
        <taxon>rosids</taxon>
        <taxon>fabids</taxon>
        <taxon>Fagales</taxon>
        <taxon>Fagaceae</taxon>
        <taxon>Fagus</taxon>
    </lineage>
</organism>
<protein>
    <submittedName>
        <fullName evidence="3">Uncharacterized protein</fullName>
    </submittedName>
</protein>
<accession>A0A2N9ENV0</accession>
<evidence type="ECO:0000256" key="1">
    <source>
        <dbReference type="SAM" id="MobiDB-lite"/>
    </source>
</evidence>
<keyword evidence="2" id="KW-0812">Transmembrane</keyword>
<feature type="region of interest" description="Disordered" evidence="1">
    <location>
        <begin position="209"/>
        <end position="229"/>
    </location>
</feature>
<feature type="region of interest" description="Disordered" evidence="1">
    <location>
        <begin position="174"/>
        <end position="194"/>
    </location>
</feature>
<proteinExistence type="predicted"/>